<dbReference type="EMBL" id="CP065668">
    <property type="protein sequence ID" value="QPS09656.1"/>
    <property type="molecule type" value="Genomic_DNA"/>
</dbReference>
<dbReference type="InterPro" id="IPR010985">
    <property type="entry name" value="Ribbon_hlx_hlx"/>
</dbReference>
<name>A0A7T2VZY1_DELAC</name>
<protein>
    <submittedName>
        <fullName evidence="2">Arc family DNA-binding protein</fullName>
    </submittedName>
</protein>
<keyword evidence="2" id="KW-0238">DNA-binding</keyword>
<accession>A0A7T2VZY1</accession>
<evidence type="ECO:0000313" key="3">
    <source>
        <dbReference type="Proteomes" id="UP000594778"/>
    </source>
</evidence>
<dbReference type="AlphaFoldDB" id="A0A7T2VZY1"/>
<dbReference type="Pfam" id="PF03869">
    <property type="entry name" value="Arc"/>
    <property type="match status" value="1"/>
</dbReference>
<feature type="domain" description="Arc-like DNA binding" evidence="1">
    <location>
        <begin position="3"/>
        <end position="48"/>
    </location>
</feature>
<gene>
    <name evidence="2" type="ORF">I6G66_06445</name>
</gene>
<sequence>MASEDVQTNLRLPADMKNRLQEAAAANNRSLSAEVTSRLSASFNTASASGDLAEFFAQEALRANESVRELKNLLRRCSQMFGLFMGYFRAKGLSLTSSEQEDLVQLQHDMSAATEGPDVKTLLLELEGLQEKVRFIDQRLAHLGSPMDPTKKAEIDALMERAEGLKKEYFKIR</sequence>
<evidence type="ECO:0000259" key="1">
    <source>
        <dbReference type="Pfam" id="PF03869"/>
    </source>
</evidence>
<proteinExistence type="predicted"/>
<dbReference type="Gene3D" id="1.10.1220.10">
    <property type="entry name" value="Met repressor-like"/>
    <property type="match status" value="1"/>
</dbReference>
<dbReference type="GO" id="GO:0003677">
    <property type="term" value="F:DNA binding"/>
    <property type="evidence" value="ECO:0007669"/>
    <property type="project" value="UniProtKB-KW"/>
</dbReference>
<reference evidence="2 3" key="1">
    <citation type="submission" date="2020-12" db="EMBL/GenBank/DDBJ databases">
        <title>FDA dAtabase for Regulatory Grade micrObial Sequences (FDA-ARGOS): Supporting development and validation of Infectious Disease Dx tests.</title>
        <authorList>
            <person name="Sproer C."/>
            <person name="Gronow S."/>
            <person name="Severitt S."/>
            <person name="Schroder I."/>
            <person name="Tallon L."/>
            <person name="Sadzewicz L."/>
            <person name="Zhao X."/>
            <person name="Boylan J."/>
            <person name="Ott S."/>
            <person name="Bowen H."/>
            <person name="Vavikolanu K."/>
            <person name="Mehta A."/>
            <person name="Aluvathingal J."/>
            <person name="Nadendla S."/>
            <person name="Lowell S."/>
            <person name="Myers T."/>
            <person name="Yan Y."/>
            <person name="Sichtig H."/>
        </authorList>
    </citation>
    <scope>NUCLEOTIDE SEQUENCE [LARGE SCALE GENOMIC DNA]</scope>
    <source>
        <strain evidence="2 3">FDAARGOS_909</strain>
    </source>
</reference>
<dbReference type="SUPFAM" id="SSF47598">
    <property type="entry name" value="Ribbon-helix-helix"/>
    <property type="match status" value="1"/>
</dbReference>
<dbReference type="InterPro" id="IPR005569">
    <property type="entry name" value="Arc_DNA-bd_dom"/>
</dbReference>
<dbReference type="GO" id="GO:0006355">
    <property type="term" value="P:regulation of DNA-templated transcription"/>
    <property type="evidence" value="ECO:0007669"/>
    <property type="project" value="InterPro"/>
</dbReference>
<organism evidence="2 3">
    <name type="scientific">Delftia acidovorans</name>
    <name type="common">Pseudomonas acidovorans</name>
    <name type="synonym">Comamonas acidovorans</name>
    <dbReference type="NCBI Taxonomy" id="80866"/>
    <lineage>
        <taxon>Bacteria</taxon>
        <taxon>Pseudomonadati</taxon>
        <taxon>Pseudomonadota</taxon>
        <taxon>Betaproteobacteria</taxon>
        <taxon>Burkholderiales</taxon>
        <taxon>Comamonadaceae</taxon>
        <taxon>Delftia</taxon>
    </lineage>
</organism>
<dbReference type="RefSeq" id="WP_197956506.1">
    <property type="nucleotide sequence ID" value="NZ_CP065668.1"/>
</dbReference>
<dbReference type="Proteomes" id="UP000594778">
    <property type="component" value="Chromosome"/>
</dbReference>
<dbReference type="InterPro" id="IPR013321">
    <property type="entry name" value="Arc_rbn_hlx_hlx"/>
</dbReference>
<evidence type="ECO:0000313" key="2">
    <source>
        <dbReference type="EMBL" id="QPS09656.1"/>
    </source>
</evidence>